<proteinExistence type="predicted"/>
<sequence length="416" mass="46321">MSPTKKHLRKDDPPKTTPHIPVQYLFVNDHRSREFLRLLRRYMTFTRTPRKPSKSDNAILHELPSFKAHGKPAPSSSLTHEADGQHHSAIENALVVDAPSSGCSEGSNEESKLRKRIAELESIIREMKNSPSPRWTRSEDADTGSDVGSRSPVVSTNSTPKLLSTDPPSSAAITQSLTHVCSPEPSISTVASPITLFSTSHHSDRTPLTLSPSVPYDSEASVSLGYPYHHFNTQWEWAQNENLNITPCADTAESISTINMVPAADQFATRLRHHHRISGDVESYNTQLNSYPYSRPPELQVSADSHHQLFATRSIRSYAPQSDLYRYDRMYPRSTEWKLNNIYIRVRGLEDSTTGSLSYFYSSCIPSDTPLPSSPAPSSALSFDAVMLDLFGQPNDTGLGATFNPYCFAHRDLTMS</sequence>
<evidence type="ECO:0000313" key="2">
    <source>
        <dbReference type="EMBL" id="PSR75663.1"/>
    </source>
</evidence>
<protein>
    <submittedName>
        <fullName evidence="2">Uncharacterized protein</fullName>
    </submittedName>
</protein>
<gene>
    <name evidence="2" type="ORF">PHLCEN_2v8954</name>
</gene>
<name>A0A2R6NS21_9APHY</name>
<feature type="region of interest" description="Disordered" evidence="1">
    <location>
        <begin position="125"/>
        <end position="170"/>
    </location>
</feature>
<feature type="compositionally biased region" description="Polar residues" evidence="1">
    <location>
        <begin position="146"/>
        <end position="170"/>
    </location>
</feature>
<dbReference type="AlphaFoldDB" id="A0A2R6NS21"/>
<dbReference type="EMBL" id="MLYV02000881">
    <property type="protein sequence ID" value="PSR75663.1"/>
    <property type="molecule type" value="Genomic_DNA"/>
</dbReference>
<feature type="region of interest" description="Disordered" evidence="1">
    <location>
        <begin position="66"/>
        <end position="85"/>
    </location>
</feature>
<evidence type="ECO:0000256" key="1">
    <source>
        <dbReference type="SAM" id="MobiDB-lite"/>
    </source>
</evidence>
<comment type="caution">
    <text evidence="2">The sequence shown here is derived from an EMBL/GenBank/DDBJ whole genome shotgun (WGS) entry which is preliminary data.</text>
</comment>
<evidence type="ECO:0000313" key="3">
    <source>
        <dbReference type="Proteomes" id="UP000186601"/>
    </source>
</evidence>
<keyword evidence="3" id="KW-1185">Reference proteome</keyword>
<accession>A0A2R6NS21</accession>
<organism evidence="2 3">
    <name type="scientific">Hermanssonia centrifuga</name>
    <dbReference type="NCBI Taxonomy" id="98765"/>
    <lineage>
        <taxon>Eukaryota</taxon>
        <taxon>Fungi</taxon>
        <taxon>Dikarya</taxon>
        <taxon>Basidiomycota</taxon>
        <taxon>Agaricomycotina</taxon>
        <taxon>Agaricomycetes</taxon>
        <taxon>Polyporales</taxon>
        <taxon>Meruliaceae</taxon>
        <taxon>Hermanssonia</taxon>
    </lineage>
</organism>
<dbReference type="Proteomes" id="UP000186601">
    <property type="component" value="Unassembled WGS sequence"/>
</dbReference>
<reference evidence="2 3" key="1">
    <citation type="submission" date="2018-02" db="EMBL/GenBank/DDBJ databases">
        <title>Genome sequence of the basidiomycete white-rot fungus Phlebia centrifuga.</title>
        <authorList>
            <person name="Granchi Z."/>
            <person name="Peng M."/>
            <person name="de Vries R.P."/>
            <person name="Hilden K."/>
            <person name="Makela M.R."/>
            <person name="Grigoriev I."/>
            <person name="Riley R."/>
        </authorList>
    </citation>
    <scope>NUCLEOTIDE SEQUENCE [LARGE SCALE GENOMIC DNA]</scope>
    <source>
        <strain evidence="2 3">FBCC195</strain>
    </source>
</reference>
<feature type="region of interest" description="Disordered" evidence="1">
    <location>
        <begin position="1"/>
        <end position="20"/>
    </location>
</feature>